<dbReference type="Pfam" id="PF00391">
    <property type="entry name" value="PEP-utilizers"/>
    <property type="match status" value="1"/>
</dbReference>
<dbReference type="Gene3D" id="3.50.30.10">
    <property type="entry name" value="Phosphohistidine domain"/>
    <property type="match status" value="1"/>
</dbReference>
<evidence type="ECO:0000259" key="7">
    <source>
        <dbReference type="PROSITE" id="PS51096"/>
    </source>
</evidence>
<accession>A0A0P8HPI3</accession>
<evidence type="ECO:0000259" key="8">
    <source>
        <dbReference type="PROSITE" id="PS51350"/>
    </source>
</evidence>
<dbReference type="NCBIfam" id="NF008478">
    <property type="entry name" value="PRK11377.1"/>
    <property type="match status" value="1"/>
</dbReference>
<dbReference type="PRINTS" id="PR00107">
    <property type="entry name" value="PHOSPHOCPHPR"/>
</dbReference>
<dbReference type="Proteomes" id="UP000512222">
    <property type="component" value="Chromosome"/>
</dbReference>
<dbReference type="GO" id="GO:0009401">
    <property type="term" value="P:phosphoenolpyruvate-dependent sugar phosphotransferase system"/>
    <property type="evidence" value="ECO:0007669"/>
    <property type="project" value="InterPro"/>
</dbReference>
<reference evidence="14" key="4">
    <citation type="submission" date="2020-06" db="EMBL/GenBank/DDBJ databases">
        <title>REHAB project genomes.</title>
        <authorList>
            <person name="Shaw L.P."/>
        </authorList>
    </citation>
    <scope>NUCLEOTIDE SEQUENCE [LARGE SCALE GENOMIC DNA]</scope>
    <source>
        <strain evidence="14">RHBSTW-00370</strain>
    </source>
</reference>
<dbReference type="Pfam" id="PF00381">
    <property type="entry name" value="PTS-HPr"/>
    <property type="match status" value="1"/>
</dbReference>
<dbReference type="CDD" id="cd00367">
    <property type="entry name" value="PTS-HPr_like"/>
    <property type="match status" value="1"/>
</dbReference>
<comment type="similarity">
    <text evidence="3">Belongs to the PEP-utilizing enzyme family.</text>
</comment>
<evidence type="ECO:0000313" key="13">
    <source>
        <dbReference type="Proteomes" id="UP000050520"/>
    </source>
</evidence>
<dbReference type="SUPFAM" id="SSF52009">
    <property type="entry name" value="Phosphohistidine domain"/>
    <property type="match status" value="1"/>
</dbReference>
<dbReference type="InterPro" id="IPR039643">
    <property type="entry name" value="DhaM"/>
</dbReference>
<dbReference type="NCBIfam" id="TIGR02364">
    <property type="entry name" value="dha_pts"/>
    <property type="match status" value="1"/>
</dbReference>
<dbReference type="NCBIfam" id="TIGR01003">
    <property type="entry name" value="PTS_HPr_family"/>
    <property type="match status" value="1"/>
</dbReference>
<evidence type="ECO:0000256" key="1">
    <source>
        <dbReference type="ARBA" id="ARBA00001113"/>
    </source>
</evidence>
<dbReference type="SUPFAM" id="SSF55594">
    <property type="entry name" value="HPr-like"/>
    <property type="match status" value="1"/>
</dbReference>
<dbReference type="InterPro" id="IPR000032">
    <property type="entry name" value="HPr-like"/>
</dbReference>
<evidence type="ECO:0000256" key="2">
    <source>
        <dbReference type="ARBA" id="ARBA00002788"/>
    </source>
</evidence>
<dbReference type="Gene3D" id="1.10.274.10">
    <property type="entry name" value="PtsI, HPr-binding domain"/>
    <property type="match status" value="1"/>
</dbReference>
<dbReference type="InterPro" id="IPR012844">
    <property type="entry name" value="DhaM_N"/>
</dbReference>
<comment type="function">
    <text evidence="2">Component of the dihydroxyacetone kinase complex, which is responsible for the phosphoenolpyruvate (PEP)-dependent phosphorylation of dihydroxyacetone. DhaM serves as the phosphoryl donor. Is phosphorylated by phosphoenolpyruvate in an EI- and HPr-dependent reaction, and a phosphorelay system on histidine residues finally leads to phosphoryl transfer to DhaL and dihydroxyacetone.</text>
</comment>
<reference evidence="11 13" key="2">
    <citation type="journal article" date="2017" name="PLoS ONE">
        <title>Genomic and phenotypic characterisation of fluoroquinolone resistance mechanisms in Enterobacteriaceae in Durban, South Africa.</title>
        <authorList>
            <person name="Osei Sekyere J."/>
            <person name="Amoako D.G."/>
        </authorList>
    </citation>
    <scope>NUCLEOTIDE SEQUENCE [LARGE SCALE GENOMIC DNA]</scope>
    <source>
        <strain evidence="11 13">ST62:944112508</strain>
    </source>
</reference>
<reference evidence="9" key="7">
    <citation type="submission" date="2024-02" db="EMBL/GenBank/DDBJ databases">
        <authorList>
            <consortium name="Clinical and Environmental Microbiology Branch: Whole genome sequencing antimicrobial resistance pathogens in the healthcare setting"/>
        </authorList>
    </citation>
    <scope>NUCLEOTIDE SEQUENCE</scope>
    <source>
        <strain evidence="9">2023GN-00102</strain>
    </source>
</reference>
<dbReference type="InterPro" id="IPR035895">
    <property type="entry name" value="HPr-like_sf"/>
</dbReference>
<dbReference type="EMBL" id="ABKLER030000010">
    <property type="protein sequence ID" value="EMN4145387.1"/>
    <property type="molecule type" value="Genomic_DNA"/>
</dbReference>
<evidence type="ECO:0000256" key="4">
    <source>
        <dbReference type="ARBA" id="ARBA00012095"/>
    </source>
</evidence>
<comment type="catalytic activity">
    <reaction evidence="1">
        <text>dihydroxyacetone + phosphoenolpyruvate = dihydroxyacetone phosphate + pyruvate</text>
        <dbReference type="Rhea" id="RHEA:18381"/>
        <dbReference type="ChEBI" id="CHEBI:15361"/>
        <dbReference type="ChEBI" id="CHEBI:16016"/>
        <dbReference type="ChEBI" id="CHEBI:57642"/>
        <dbReference type="ChEBI" id="CHEBI:58702"/>
        <dbReference type="EC" id="2.7.1.121"/>
    </reaction>
</comment>
<dbReference type="EMBL" id="CP056573">
    <property type="protein sequence ID" value="QLV30413.1"/>
    <property type="molecule type" value="Genomic_DNA"/>
</dbReference>
<evidence type="ECO:0000313" key="10">
    <source>
        <dbReference type="EMBL" id="HAT3898017.1"/>
    </source>
</evidence>
<sequence length="476" mass="50829">MVNLVIVSHSAQLGEGVGVLARQMLMGDGCKIAIAAGIDDPENPIGTDPIKVMEAIESVADTDHVLVMMDIGSALLSAETALELLDPNIAAKVRLCAAPLVEGTLAATVSAAAGADIDRVIRDAMNALDAKCEQLGLPSPSAAKPASAELSPDADARSVAIVVKNPNGIHVRPASRLVSALSGFNADMWLEKNGKCVVPDSLNQIALLQVRCNDTLRLIAKGEQAEDALAAFKQLAAENFGESLEPAHTDNKATLAPSKVTGTAFCHTPFSPKVNPQSAASLQAEQQRLQTAIQSTLNDLSKLTALAEERYSADIAAIFSGHHTLLDDPELFEMACDVMREKQCSAAWAWHQVLSDLSQQYLQLDDPYLQARYIDIEDLLSRSLQHLTGESAQIPAFLRPTILVADVIYPSTVLQLDPKTIKGICLRDGSEASHPAIIAREMGLCWMCQQGAALDSIKMGDTLTIDCVTQRITRAN</sequence>
<gene>
    <name evidence="10" type="primary">dhaM</name>
    <name evidence="11" type="ORF">AN672_06340</name>
    <name evidence="12" type="ORF">HV178_10635</name>
    <name evidence="10" type="ORF">I9Y29_002451</name>
    <name evidence="9" type="ORF">PQQ21_002659</name>
</gene>
<reference evidence="12" key="6">
    <citation type="journal article" date="2021" name="Microb. Genom.">
        <title>A genomic epidemiological study shows that prevalence of antimicrobial resistance in Enterobacterales is associated with the livestock host, as well as antimicrobial usage.</title>
        <authorList>
            <person name="AbuOun M."/>
            <person name="Jones H."/>
            <person name="Stubberfield E."/>
            <person name="Gilson D."/>
            <person name="Shaw L.P."/>
            <person name="Hubbard A.T.M."/>
            <person name="Chau K.K."/>
            <person name="Sebra R."/>
            <person name="Peto T.E.A."/>
            <person name="Crook D.W."/>
            <person name="Read D.S."/>
            <person name="Gweon H.S."/>
            <person name="Walker A.S."/>
            <person name="Stoesser N."/>
            <person name="Smith R.P."/>
            <person name="Anjum M.F."/>
            <person name="On Behalf Of The Rehab Consortium."/>
        </authorList>
    </citation>
    <scope>NUCLEOTIDE SEQUENCE</scope>
    <source>
        <strain evidence="12">RHBSTW-00370</strain>
    </source>
</reference>
<feature type="domain" description="HPr" evidence="8">
    <location>
        <begin position="156"/>
        <end position="243"/>
    </location>
</feature>
<dbReference type="Gene3D" id="3.30.1340.10">
    <property type="entry name" value="HPr-like"/>
    <property type="match status" value="1"/>
</dbReference>
<dbReference type="Pfam" id="PF03610">
    <property type="entry name" value="EIIA-man"/>
    <property type="match status" value="1"/>
</dbReference>
<dbReference type="InterPro" id="IPR036662">
    <property type="entry name" value="PTS_EIIA_man-typ_sf"/>
</dbReference>
<keyword evidence="10" id="KW-0418">Kinase</keyword>
<dbReference type="SUPFAM" id="SSF47831">
    <property type="entry name" value="Enzyme I of the PEP:sugar phosphotransferase system HPr-binding (sub)domain"/>
    <property type="match status" value="1"/>
</dbReference>
<dbReference type="AlphaFoldDB" id="A0A0P8HPI3"/>
<reference evidence="10" key="3">
    <citation type="journal article" date="2018" name="Genome Biol.">
        <title>SKESA: strategic k-mer extension for scrupulous assemblies.</title>
        <authorList>
            <person name="Souvorov A."/>
            <person name="Agarwala R."/>
            <person name="Lipman D.J."/>
        </authorList>
    </citation>
    <scope>NUCLEOTIDE SEQUENCE</scope>
    <source>
        <strain evidence="10">O50</strain>
    </source>
</reference>
<dbReference type="InterPro" id="IPR008731">
    <property type="entry name" value="PTS_EIN"/>
</dbReference>
<dbReference type="Gene3D" id="3.40.50.510">
    <property type="entry name" value="Phosphotransferase system, mannose-type IIA component"/>
    <property type="match status" value="1"/>
</dbReference>
<dbReference type="InterPro" id="IPR008279">
    <property type="entry name" value="PEP-util_enz_mobile_dom"/>
</dbReference>
<dbReference type="EMBL" id="DACSXJ010000012">
    <property type="protein sequence ID" value="HAT3898017.1"/>
    <property type="molecule type" value="Genomic_DNA"/>
</dbReference>
<reference evidence="13" key="1">
    <citation type="submission" date="2015-09" db="EMBL/GenBank/DDBJ databases">
        <title>Prevalence of NDMs in South Africa.</title>
        <authorList>
            <person name="Osei Sekyere J."/>
            <person name="Govinden U."/>
            <person name="Essack S."/>
            <person name="Haldorsen B."/>
            <person name="Samuelsen O."/>
            <person name="Aasnaes B."/>
            <person name="Sundsfjord A."/>
        </authorList>
    </citation>
    <scope>NUCLEOTIDE SEQUENCE [LARGE SCALE GENOMIC DNA]</scope>
    <source>
        <strain evidence="13">ST62:944112508</strain>
    </source>
</reference>
<keyword evidence="5 10" id="KW-0808">Transferase</keyword>
<dbReference type="GO" id="GO:0047324">
    <property type="term" value="F:phosphoenolpyruvate-glycerone phosphotransferase activity"/>
    <property type="evidence" value="ECO:0007669"/>
    <property type="project" value="UniProtKB-EC"/>
</dbReference>
<dbReference type="PROSITE" id="PS51350">
    <property type="entry name" value="PTS_HPR_DOM"/>
    <property type="match status" value="1"/>
</dbReference>
<dbReference type="PANTHER" id="PTHR38594:SF1">
    <property type="entry name" value="PEP-DEPENDENT DIHYDROXYACETONE KINASE, PHOSPHORYL DONOR SUBUNIT DHAM"/>
    <property type="match status" value="1"/>
</dbReference>
<dbReference type="Proteomes" id="UP000855471">
    <property type="component" value="Unassembled WGS sequence"/>
</dbReference>
<dbReference type="PROSITE" id="PS51096">
    <property type="entry name" value="PTS_EIIA_TYPE_4"/>
    <property type="match status" value="1"/>
</dbReference>
<protein>
    <recommendedName>
        <fullName evidence="4">phosphoenolpyruvate--glycerone phosphotransferase</fullName>
        <ecNumber evidence="4">2.7.1.121</ecNumber>
    </recommendedName>
</protein>
<name>A0A0P8HPI3_CITFR</name>
<dbReference type="EMBL" id="LJEB01000024">
    <property type="protein sequence ID" value="KPR56496.1"/>
    <property type="molecule type" value="Genomic_DNA"/>
</dbReference>
<feature type="domain" description="PTS EIIA type-4" evidence="7">
    <location>
        <begin position="1"/>
        <end position="135"/>
    </location>
</feature>
<proteinExistence type="inferred from homology"/>
<organism evidence="10">
    <name type="scientific">Citrobacter freundii</name>
    <dbReference type="NCBI Taxonomy" id="546"/>
    <lineage>
        <taxon>Bacteria</taxon>
        <taxon>Pseudomonadati</taxon>
        <taxon>Pseudomonadota</taxon>
        <taxon>Gammaproteobacteria</taxon>
        <taxon>Enterobacterales</taxon>
        <taxon>Enterobacteriaceae</taxon>
        <taxon>Citrobacter</taxon>
        <taxon>Citrobacter freundii complex</taxon>
    </lineage>
</organism>
<dbReference type="Proteomes" id="UP000050520">
    <property type="component" value="Unassembled WGS sequence"/>
</dbReference>
<dbReference type="GO" id="GO:0019563">
    <property type="term" value="P:glycerol catabolic process"/>
    <property type="evidence" value="ECO:0007669"/>
    <property type="project" value="InterPro"/>
</dbReference>
<evidence type="ECO:0000313" key="14">
    <source>
        <dbReference type="Proteomes" id="UP000512222"/>
    </source>
</evidence>
<dbReference type="PROSITE" id="PS00369">
    <property type="entry name" value="PTS_HPR_HIS"/>
    <property type="match status" value="1"/>
</dbReference>
<reference evidence="10" key="5">
    <citation type="submission" date="2020-09" db="EMBL/GenBank/DDBJ databases">
        <authorList>
            <consortium name="NCBI Pathogen Detection Project"/>
        </authorList>
    </citation>
    <scope>NUCLEOTIDE SEQUENCE</scope>
    <source>
        <strain evidence="10">O50</strain>
    </source>
</reference>
<dbReference type="RefSeq" id="WP_016150370.1">
    <property type="nucleotide sequence ID" value="NZ_AP028314.1"/>
</dbReference>
<dbReference type="EC" id="2.7.1.121" evidence="4"/>
<evidence type="ECO:0000313" key="11">
    <source>
        <dbReference type="EMBL" id="KPR56496.1"/>
    </source>
</evidence>
<evidence type="ECO:0000256" key="5">
    <source>
        <dbReference type="ARBA" id="ARBA00022679"/>
    </source>
</evidence>
<evidence type="ECO:0000313" key="12">
    <source>
        <dbReference type="EMBL" id="QLV30413.1"/>
    </source>
</evidence>
<evidence type="ECO:0000256" key="6">
    <source>
        <dbReference type="ARBA" id="ARBA00046577"/>
    </source>
</evidence>
<dbReference type="InterPro" id="IPR036637">
    <property type="entry name" value="Phosphohistidine_dom_sf"/>
</dbReference>
<dbReference type="SUPFAM" id="SSF53062">
    <property type="entry name" value="PTS system fructose IIA component-like"/>
    <property type="match status" value="1"/>
</dbReference>
<dbReference type="PANTHER" id="PTHR38594">
    <property type="entry name" value="PEP-DEPENDENT DIHYDROXYACETONE KINASE, PHOSPHORYL DONOR SUBUNIT DHAM"/>
    <property type="match status" value="1"/>
</dbReference>
<comment type="subunit">
    <text evidence="6">Homodimer. The dihydroxyacetone kinase complex is composed of a homodimer of DhaM, a homodimer of DhaK and the subunit DhaL.</text>
</comment>
<dbReference type="InterPro" id="IPR036618">
    <property type="entry name" value="PtsI_HPr-bd_sf"/>
</dbReference>
<evidence type="ECO:0000256" key="3">
    <source>
        <dbReference type="ARBA" id="ARBA00007837"/>
    </source>
</evidence>
<dbReference type="InterPro" id="IPR004701">
    <property type="entry name" value="PTS_EIIA_man-typ"/>
</dbReference>
<evidence type="ECO:0000313" key="9">
    <source>
        <dbReference type="EMBL" id="EMN4145387.1"/>
    </source>
</evidence>
<dbReference type="InterPro" id="IPR001020">
    <property type="entry name" value="PTS_HPr_His_P_site"/>
</dbReference>
<dbReference type="GO" id="GO:0016020">
    <property type="term" value="C:membrane"/>
    <property type="evidence" value="ECO:0007669"/>
    <property type="project" value="InterPro"/>
</dbReference>
<dbReference type="Pfam" id="PF05524">
    <property type="entry name" value="PEP-utilisers_N"/>
    <property type="match status" value="1"/>
</dbReference>